<feature type="disulfide bond" evidence="16">
    <location>
        <begin position="376"/>
        <end position="387"/>
    </location>
</feature>
<keyword evidence="10" id="KW-0325">Glycoprotein</keyword>
<feature type="glycosylation site" description="N-linked (GlcNAc...) asparagine" evidence="15">
    <location>
        <position position="368"/>
    </location>
</feature>
<evidence type="ECO:0000256" key="13">
    <source>
        <dbReference type="PIRNR" id="PIRNR038193"/>
    </source>
</evidence>
<dbReference type="EC" id="3.2.1.35" evidence="13 17"/>
<feature type="disulfide bond" evidence="16">
    <location>
        <begin position="223"/>
        <end position="237"/>
    </location>
</feature>
<evidence type="ECO:0000256" key="4">
    <source>
        <dbReference type="ARBA" id="ARBA00022475"/>
    </source>
</evidence>
<dbReference type="GO" id="GO:0045121">
    <property type="term" value="C:membrane raft"/>
    <property type="evidence" value="ECO:0007669"/>
    <property type="project" value="Ensembl"/>
</dbReference>
<keyword evidence="18" id="KW-1185">Reference proteome</keyword>
<protein>
    <recommendedName>
        <fullName evidence="13 17">Hyaluronidase</fullName>
        <ecNumber evidence="13 17">3.2.1.35</ecNumber>
    </recommendedName>
</protein>
<evidence type="ECO:0000256" key="3">
    <source>
        <dbReference type="ARBA" id="ARBA00008871"/>
    </source>
</evidence>
<dbReference type="SUPFAM" id="SSF51445">
    <property type="entry name" value="(Trans)glycosidases"/>
    <property type="match status" value="1"/>
</dbReference>
<dbReference type="Proteomes" id="UP000515126">
    <property type="component" value="Chromosome 6"/>
</dbReference>
<comment type="subcellular location">
    <subcellularLocation>
        <location evidence="2">Cell membrane</location>
        <topology evidence="2">Lipid-anchor</topology>
        <topology evidence="2">GPI-anchor</topology>
    </subcellularLocation>
</comment>
<comment type="catalytic activity">
    <reaction evidence="1 13 17">
        <text>Random hydrolysis of (1-&gt;4)-linkages between N-acetyl-beta-D-glucosamine and D-glucuronate residues in hyaluronate.</text>
        <dbReference type="EC" id="3.2.1.35"/>
    </reaction>
</comment>
<evidence type="ECO:0000313" key="18">
    <source>
        <dbReference type="Proteomes" id="UP000515126"/>
    </source>
</evidence>
<evidence type="ECO:0000256" key="14">
    <source>
        <dbReference type="PIRSR" id="PIRSR038193-1"/>
    </source>
</evidence>
<dbReference type="Gene3D" id="3.20.20.70">
    <property type="entry name" value="Aldolase class I"/>
    <property type="match status" value="1"/>
</dbReference>
<keyword evidence="5" id="KW-0336">GPI-anchor</keyword>
<keyword evidence="7 13" id="KW-0378">Hydrolase</keyword>
<keyword evidence="12 13" id="KW-0326">Glycosidase</keyword>
<comment type="similarity">
    <text evidence="3 13 17">Belongs to the glycosyl hydrolase 56 family.</text>
</comment>
<dbReference type="PRINTS" id="PR00848">
    <property type="entry name" value="SPERMPH20"/>
</dbReference>
<dbReference type="GO" id="GO:0001669">
    <property type="term" value="C:acrosomal vesicle"/>
    <property type="evidence" value="ECO:0007669"/>
    <property type="project" value="Ensembl"/>
</dbReference>
<evidence type="ECO:0000256" key="6">
    <source>
        <dbReference type="ARBA" id="ARBA00022729"/>
    </source>
</evidence>
<dbReference type="PANTHER" id="PTHR11769">
    <property type="entry name" value="HYALURONIDASE"/>
    <property type="match status" value="1"/>
</dbReference>
<accession>A0A6P5PYE7</accession>
<dbReference type="GO" id="GO:0030214">
    <property type="term" value="P:hyaluronan catabolic process"/>
    <property type="evidence" value="ECO:0007669"/>
    <property type="project" value="TreeGrafter"/>
</dbReference>
<dbReference type="FunFam" id="3.20.20.70:FF:000065">
    <property type="entry name" value="Hyaluronidase"/>
    <property type="match status" value="1"/>
</dbReference>
<feature type="disulfide bond" evidence="16">
    <location>
        <begin position="381"/>
        <end position="435"/>
    </location>
</feature>
<evidence type="ECO:0000256" key="8">
    <source>
        <dbReference type="ARBA" id="ARBA00023136"/>
    </source>
</evidence>
<dbReference type="RefSeq" id="XP_021020841.1">
    <property type="nucleotide sequence ID" value="XM_021165182.1"/>
</dbReference>
<evidence type="ECO:0000256" key="12">
    <source>
        <dbReference type="ARBA" id="ARBA00023295"/>
    </source>
</evidence>
<keyword evidence="9 16" id="KW-1015">Disulfide bond</keyword>
<dbReference type="Pfam" id="PF01630">
    <property type="entry name" value="Glyco_hydro_56"/>
    <property type="match status" value="1"/>
</dbReference>
<keyword evidence="11" id="KW-0449">Lipoprotein</keyword>
<dbReference type="PANTHER" id="PTHR11769:SF17">
    <property type="entry name" value="HYALURONIDASE PH-20"/>
    <property type="match status" value="1"/>
</dbReference>
<dbReference type="GO" id="GO:0007342">
    <property type="term" value="P:fusion of sperm to egg plasma membrane involved in single fertilization"/>
    <property type="evidence" value="ECO:0007669"/>
    <property type="project" value="InterPro"/>
</dbReference>
<dbReference type="InterPro" id="IPR017853">
    <property type="entry name" value="GH"/>
</dbReference>
<dbReference type="GO" id="GO:0005975">
    <property type="term" value="P:carbohydrate metabolic process"/>
    <property type="evidence" value="ECO:0007669"/>
    <property type="project" value="UniProtKB-UniRule"/>
</dbReference>
<feature type="disulfide bond" evidence="16">
    <location>
        <begin position="60"/>
        <end position="351"/>
    </location>
</feature>
<name>A0A6P5PYE7_MUSCR</name>
<dbReference type="RefSeq" id="XP_021020839.1">
    <property type="nucleotide sequence ID" value="XM_021165180.1"/>
</dbReference>
<evidence type="ECO:0000313" key="19">
    <source>
        <dbReference type="RefSeq" id="XP_021020839.1"/>
    </source>
</evidence>
<gene>
    <name evidence="19 20" type="primary">LOC110296479</name>
</gene>
<dbReference type="InterPro" id="IPR018155">
    <property type="entry name" value="Hyaluronidase"/>
</dbReference>
<reference evidence="19 20" key="1">
    <citation type="submission" date="2025-04" db="UniProtKB">
        <authorList>
            <consortium name="RefSeq"/>
        </authorList>
    </citation>
    <scope>IDENTIFICATION</scope>
</reference>
<evidence type="ECO:0000256" key="15">
    <source>
        <dbReference type="PIRSR" id="PIRSR038193-2"/>
    </source>
</evidence>
<dbReference type="PIRSF" id="PIRSF500773">
    <property type="entry name" value="Hyaluronidase_PH20_Hyal5"/>
    <property type="match status" value="1"/>
</dbReference>
<evidence type="ECO:0000256" key="9">
    <source>
        <dbReference type="ARBA" id="ARBA00023157"/>
    </source>
</evidence>
<dbReference type="AlphaFoldDB" id="A0A6P5PYE7"/>
<organism evidence="18 19">
    <name type="scientific">Mus caroli</name>
    <name type="common">Ryukyu mouse</name>
    <name type="synonym">Ricefield mouse</name>
    <dbReference type="NCBI Taxonomy" id="10089"/>
    <lineage>
        <taxon>Eukaryota</taxon>
        <taxon>Metazoa</taxon>
        <taxon>Chordata</taxon>
        <taxon>Craniata</taxon>
        <taxon>Vertebrata</taxon>
        <taxon>Euteleostomi</taxon>
        <taxon>Mammalia</taxon>
        <taxon>Eutheria</taxon>
        <taxon>Euarchontoglires</taxon>
        <taxon>Glires</taxon>
        <taxon>Rodentia</taxon>
        <taxon>Myomorpha</taxon>
        <taxon>Muroidea</taxon>
        <taxon>Muridae</taxon>
        <taxon>Murinae</taxon>
        <taxon>Mus</taxon>
        <taxon>Mus</taxon>
    </lineage>
</organism>
<evidence type="ECO:0000256" key="17">
    <source>
        <dbReference type="RuleBase" id="RU610713"/>
    </source>
</evidence>
<dbReference type="GO" id="GO:0004415">
    <property type="term" value="F:hyalurononglucosaminidase activity"/>
    <property type="evidence" value="ECO:0007669"/>
    <property type="project" value="UniProtKB-UniRule"/>
</dbReference>
<evidence type="ECO:0000256" key="1">
    <source>
        <dbReference type="ARBA" id="ARBA00000251"/>
    </source>
</evidence>
<dbReference type="InterPro" id="IPR013785">
    <property type="entry name" value="Aldolase_TIM"/>
</dbReference>
<keyword evidence="4" id="KW-1003">Cell membrane</keyword>
<evidence type="ECO:0000256" key="10">
    <source>
        <dbReference type="ARBA" id="ARBA00023180"/>
    </source>
</evidence>
<feature type="disulfide bond" evidence="16">
    <location>
        <begin position="437"/>
        <end position="443"/>
    </location>
</feature>
<feature type="active site" description="Proton donor" evidence="14">
    <location>
        <position position="147"/>
    </location>
</feature>
<dbReference type="PRINTS" id="PR00846">
    <property type="entry name" value="GLHYDRLASE56"/>
</dbReference>
<proteinExistence type="inferred from homology"/>
<dbReference type="KEGG" id="mcal:110296479"/>
<dbReference type="PIRSF" id="PIRSF038193">
    <property type="entry name" value="Hyaluronidase"/>
    <property type="match status" value="1"/>
</dbReference>
<evidence type="ECO:0000256" key="16">
    <source>
        <dbReference type="PIRSR" id="PIRSR038193-3"/>
    </source>
</evidence>
<dbReference type="InterPro" id="IPR001439">
    <property type="entry name" value="Hyaluronidase_PH20/Hyal5"/>
</dbReference>
<keyword evidence="8" id="KW-0472">Membrane</keyword>
<dbReference type="GO" id="GO:0009897">
    <property type="term" value="C:external side of plasma membrane"/>
    <property type="evidence" value="ECO:0007669"/>
    <property type="project" value="Ensembl"/>
</dbReference>
<sequence>MGELRFKDLFWESFVESGGTFQTVLIFLLIPCSLTVDYRAAPILSNTTFLWIWNVPTERCVGNVDDPIDLSFFSLIGSPRKTATGQPVTLFYVDRLGLYPHIDANQAEHYGGIPQKGDYQAHLLKAKTDIEHYIPENKLGLAIIDWEEWRPTWLRNWKPKDNYRNKSIEFVQSTNPGLSITEATQKAIQQFEEAGRKFMEGTLHLGKFLRPNQLWGFYLFPDCYNNKFQDPKYDGQCPDVEKKRNDNLNWLWKASTGLYPSVYLKRDLKSNRQATLYVRYRVVEAIRVSKVGDASDPVPIFVYIRLVFTDRTSEYLLEDDLVNTIGEIVALGTSGIIIWDAMSLAQRAAGCPILHKYMQTTLNPYIVNVTLAAKMCSQTLCNEKGMCSRRKESSDVYLHLNPSHFDIILTKTGKYEVLGNPRVGDLEYFSEHFKCSCFSRMTCKETSDISNVQDVNVCIGDNVCIKAKVEPNPAFYLLPGKSLLFMTTLGHVLYHLPQDIFVFPWKILVSTP</sequence>
<dbReference type="GeneID" id="110296479"/>
<evidence type="ECO:0000256" key="5">
    <source>
        <dbReference type="ARBA" id="ARBA00022622"/>
    </source>
</evidence>
<evidence type="ECO:0000313" key="20">
    <source>
        <dbReference type="RefSeq" id="XP_021020841.1"/>
    </source>
</evidence>
<evidence type="ECO:0000256" key="11">
    <source>
        <dbReference type="ARBA" id="ARBA00023288"/>
    </source>
</evidence>
<evidence type="ECO:0000256" key="7">
    <source>
        <dbReference type="ARBA" id="ARBA00022801"/>
    </source>
</evidence>
<keyword evidence="6" id="KW-0732">Signal</keyword>
<evidence type="ECO:0000256" key="2">
    <source>
        <dbReference type="ARBA" id="ARBA00004609"/>
    </source>
</evidence>